<evidence type="ECO:0000313" key="3">
    <source>
        <dbReference type="EMBL" id="AEZ51708.1"/>
    </source>
</evidence>
<keyword evidence="1" id="KW-0472">Membrane</keyword>
<dbReference type="SUPFAM" id="SSF56436">
    <property type="entry name" value="C-type lectin-like"/>
    <property type="match status" value="1"/>
</dbReference>
<reference evidence="3 4" key="3">
    <citation type="journal article" date="2012" name="Virus Genes">
        <title>Genome sequence determination and analysis of a Chinese virulent strain, LMS, of Gallid herpesvirus type 2.</title>
        <authorList>
            <person name="Cheng Y."/>
            <person name="Cong F."/>
            <person name="Zhang Y.P."/>
            <person name="Li Z.J."/>
            <person name="Xu N.N."/>
            <person name="Hou G.Y."/>
            <person name="Liu C.J."/>
        </authorList>
    </citation>
    <scope>NUCLEOTIDE SEQUENCE [LARGE SCALE GENOMIC DNA]</scope>
    <source>
        <strain evidence="3">LMS</strain>
    </source>
</reference>
<protein>
    <submittedName>
        <fullName evidence="2">UL45</fullName>
    </submittedName>
</protein>
<dbReference type="InterPro" id="IPR016187">
    <property type="entry name" value="CTDL_fold"/>
</dbReference>
<dbReference type="Proteomes" id="UP000133397">
    <property type="component" value="Segment"/>
</dbReference>
<evidence type="ECO:0000313" key="5">
    <source>
        <dbReference type="Proteomes" id="UP000134498"/>
    </source>
</evidence>
<dbReference type="Proteomes" id="UP000134498">
    <property type="component" value="Genome"/>
</dbReference>
<accession>B4YEG1</accession>
<gene>
    <name evidence="2" type="ORF">MDV058</name>
</gene>
<dbReference type="Pfam" id="PF05473">
    <property type="entry name" value="UL45"/>
    <property type="match status" value="1"/>
</dbReference>
<sequence>MMSPTPEDDRDLVVVRGRLRMMDNGAEHDRERRSYTAWPHLCCGCTIGIILTMFVIATTLLLASLFAFSYMSLESGTCPKEWIGLGYSCMRVAGNNATELEALDMCAQHNSKLIDFTNAKTLVEAIVPFGSTNASFGNIFRLRDSRSTCILPTIGGPISVDCPRTCSVVCQRPRPLSTTASIIRDARIYLRLERRDYYEVYSSILSNAIMK</sequence>
<reference evidence="2 5" key="1">
    <citation type="journal article" date="2007" name="Arch. Virol.">
        <title>Sequence determination of variable regions within the genomes of gallid herpesvirus-2 pathotypes.</title>
        <authorList>
            <person name="Spatz S.J."/>
            <person name="Silva R.F."/>
        </authorList>
    </citation>
    <scope>NUCLEOTIDE SEQUENCE [LARGE SCALE GENOMIC DNA]</scope>
    <source>
        <strain evidence="2">CU-2</strain>
    </source>
</reference>
<dbReference type="EMBL" id="EU499381">
    <property type="protein sequence ID" value="ACF94957.1"/>
    <property type="molecule type" value="Genomic_DNA"/>
</dbReference>
<dbReference type="EMBL" id="JQ314003">
    <property type="protein sequence ID" value="AEZ51708.1"/>
    <property type="molecule type" value="Genomic_DNA"/>
</dbReference>
<feature type="transmembrane region" description="Helical" evidence="1">
    <location>
        <begin position="38"/>
        <end position="71"/>
    </location>
</feature>
<dbReference type="SMR" id="B4YEG1"/>
<evidence type="ECO:0000313" key="2">
    <source>
        <dbReference type="EMBL" id="ACF94957.1"/>
    </source>
</evidence>
<proteinExistence type="predicted"/>
<reference evidence="2 5" key="2">
    <citation type="journal article" date="2008" name="Virus Genes">
        <title>Sequence determination of a mildly virulent strain (CU-2) of Gallid herpesvirus type 2 using 454 pyrosequencing.</title>
        <authorList>
            <person name="Spatz S.J."/>
            <person name="Rue C.A."/>
        </authorList>
    </citation>
    <scope>NUCLEOTIDE SEQUENCE [LARGE SCALE GENOMIC DNA]</scope>
    <source>
        <strain evidence="2">CU-2</strain>
    </source>
</reference>
<organism evidence="2 5">
    <name type="scientific">Gallid alphaherpesvirus 2</name>
    <dbReference type="NCBI Taxonomy" id="10390"/>
    <lineage>
        <taxon>Viruses</taxon>
        <taxon>Duplodnaviria</taxon>
        <taxon>Heunggongvirae</taxon>
        <taxon>Peploviricota</taxon>
        <taxon>Herviviricetes</taxon>
        <taxon>Herpesvirales</taxon>
        <taxon>Orthoherpesviridae</taxon>
        <taxon>Alphaherpesvirinae</taxon>
        <taxon>Mardivirus</taxon>
        <taxon>Mardivirus gallidalpha2</taxon>
    </lineage>
</organism>
<keyword evidence="1" id="KW-0812">Transmembrane</keyword>
<evidence type="ECO:0000256" key="1">
    <source>
        <dbReference type="SAM" id="Phobius"/>
    </source>
</evidence>
<name>B4YEG1_9ALPH</name>
<keyword evidence="1" id="KW-1133">Transmembrane helix</keyword>
<evidence type="ECO:0000313" key="4">
    <source>
        <dbReference type="Proteomes" id="UP000133397"/>
    </source>
</evidence>